<sequence>MCPPNRSIQGSVPEFKGCQVLLGRGGVSFFRGTSCILSLPYFFASFLFTLSLMQI</sequence>
<accession>A0A3N4ISU3</accession>
<gene>
    <name evidence="2" type="ORF">L873DRAFT_1824496</name>
</gene>
<dbReference type="AlphaFoldDB" id="A0A3N4ISU3"/>
<keyword evidence="1" id="KW-1133">Transmembrane helix</keyword>
<keyword evidence="1" id="KW-0812">Transmembrane</keyword>
<keyword evidence="3" id="KW-1185">Reference proteome</keyword>
<feature type="transmembrane region" description="Helical" evidence="1">
    <location>
        <begin position="29"/>
        <end position="53"/>
    </location>
</feature>
<dbReference type="Proteomes" id="UP000276215">
    <property type="component" value="Unassembled WGS sequence"/>
</dbReference>
<evidence type="ECO:0000256" key="1">
    <source>
        <dbReference type="SAM" id="Phobius"/>
    </source>
</evidence>
<evidence type="ECO:0000313" key="2">
    <source>
        <dbReference type="EMBL" id="RPA88457.1"/>
    </source>
</evidence>
<organism evidence="2 3">
    <name type="scientific">Choiromyces venosus 120613-1</name>
    <dbReference type="NCBI Taxonomy" id="1336337"/>
    <lineage>
        <taxon>Eukaryota</taxon>
        <taxon>Fungi</taxon>
        <taxon>Dikarya</taxon>
        <taxon>Ascomycota</taxon>
        <taxon>Pezizomycotina</taxon>
        <taxon>Pezizomycetes</taxon>
        <taxon>Pezizales</taxon>
        <taxon>Tuberaceae</taxon>
        <taxon>Choiromyces</taxon>
    </lineage>
</organism>
<evidence type="ECO:0000313" key="3">
    <source>
        <dbReference type="Proteomes" id="UP000276215"/>
    </source>
</evidence>
<proteinExistence type="predicted"/>
<reference evidence="2 3" key="1">
    <citation type="journal article" date="2018" name="Nat. Ecol. Evol.">
        <title>Pezizomycetes genomes reveal the molecular basis of ectomycorrhizal truffle lifestyle.</title>
        <authorList>
            <person name="Murat C."/>
            <person name="Payen T."/>
            <person name="Noel B."/>
            <person name="Kuo A."/>
            <person name="Morin E."/>
            <person name="Chen J."/>
            <person name="Kohler A."/>
            <person name="Krizsan K."/>
            <person name="Balestrini R."/>
            <person name="Da Silva C."/>
            <person name="Montanini B."/>
            <person name="Hainaut M."/>
            <person name="Levati E."/>
            <person name="Barry K.W."/>
            <person name="Belfiori B."/>
            <person name="Cichocki N."/>
            <person name="Clum A."/>
            <person name="Dockter R.B."/>
            <person name="Fauchery L."/>
            <person name="Guy J."/>
            <person name="Iotti M."/>
            <person name="Le Tacon F."/>
            <person name="Lindquist E.A."/>
            <person name="Lipzen A."/>
            <person name="Malagnac F."/>
            <person name="Mello A."/>
            <person name="Molinier V."/>
            <person name="Miyauchi S."/>
            <person name="Poulain J."/>
            <person name="Riccioni C."/>
            <person name="Rubini A."/>
            <person name="Sitrit Y."/>
            <person name="Splivallo R."/>
            <person name="Traeger S."/>
            <person name="Wang M."/>
            <person name="Zifcakova L."/>
            <person name="Wipf D."/>
            <person name="Zambonelli A."/>
            <person name="Paolocci F."/>
            <person name="Nowrousian M."/>
            <person name="Ottonello S."/>
            <person name="Baldrian P."/>
            <person name="Spatafora J.W."/>
            <person name="Henrissat B."/>
            <person name="Nagy L.G."/>
            <person name="Aury J.M."/>
            <person name="Wincker P."/>
            <person name="Grigoriev I.V."/>
            <person name="Bonfante P."/>
            <person name="Martin F.M."/>
        </authorList>
    </citation>
    <scope>NUCLEOTIDE SEQUENCE [LARGE SCALE GENOMIC DNA]</scope>
    <source>
        <strain evidence="2 3">120613-1</strain>
    </source>
</reference>
<keyword evidence="1" id="KW-0472">Membrane</keyword>
<protein>
    <submittedName>
        <fullName evidence="2">Uncharacterized protein</fullName>
    </submittedName>
</protein>
<name>A0A3N4ISU3_9PEZI</name>
<dbReference type="EMBL" id="ML120989">
    <property type="protein sequence ID" value="RPA88457.1"/>
    <property type="molecule type" value="Genomic_DNA"/>
</dbReference>